<dbReference type="AlphaFoldDB" id="A0A0H2X3B9"/>
<sequence length="106" mass="11322">MSQSPQASPWRYRGAVAGRVLAACVGGYALTASGSGVAAQLLARVAGVAPAVAVLVTTLLSFVVYTLLAMWMFRARSAWRMWRWMLIALAVLAGIDWVLRGSAWPA</sequence>
<evidence type="ECO:0000256" key="1">
    <source>
        <dbReference type="SAM" id="Phobius"/>
    </source>
</evidence>
<dbReference type="KEGG" id="xcb:XC_0560"/>
<evidence type="ECO:0000313" key="3">
    <source>
        <dbReference type="Proteomes" id="UP000000420"/>
    </source>
</evidence>
<name>A0A0H2X3B9_XANC8</name>
<keyword evidence="1" id="KW-0472">Membrane</keyword>
<dbReference type="Pfam" id="PF12365">
    <property type="entry name" value="DUF3649"/>
    <property type="match status" value="1"/>
</dbReference>
<dbReference type="Proteomes" id="UP000000420">
    <property type="component" value="Chromosome"/>
</dbReference>
<reference evidence="2 3" key="1">
    <citation type="journal article" date="2005" name="Genome Res.">
        <title>Comparative and functional genomic analyses of the pathogenicity of phytopathogen Xanthomonas campestris pv. campestris.</title>
        <authorList>
            <person name="Qian W."/>
            <person name="Jia Y."/>
            <person name="Ren S.X."/>
            <person name="He Y.Q."/>
            <person name="Feng J.X."/>
            <person name="Lu L.F."/>
            <person name="Sun Q."/>
            <person name="Ying G."/>
            <person name="Tang D.J."/>
            <person name="Tang H."/>
            <person name="Wu W."/>
            <person name="Hao P."/>
            <person name="Wang L."/>
            <person name="Jiang B.L."/>
            <person name="Zeng S."/>
            <person name="Gu W.Y."/>
            <person name="Lu G."/>
            <person name="Rong L."/>
            <person name="Tian Y."/>
            <person name="Yao Z."/>
            <person name="Fu G."/>
            <person name="Chen B."/>
            <person name="Fang R."/>
            <person name="Qiang B."/>
            <person name="Chen Z."/>
            <person name="Zhao G.P."/>
            <person name="Tang J.L."/>
            <person name="He C."/>
        </authorList>
    </citation>
    <scope>NUCLEOTIDE SEQUENCE [LARGE SCALE GENOMIC DNA]</scope>
    <source>
        <strain evidence="2 3">8004</strain>
    </source>
</reference>
<evidence type="ECO:0000313" key="2">
    <source>
        <dbReference type="EMBL" id="AAY47641.1"/>
    </source>
</evidence>
<dbReference type="HOGENOM" id="CLU_159285_2_0_6"/>
<keyword evidence="1" id="KW-1133">Transmembrane helix</keyword>
<protein>
    <recommendedName>
        <fullName evidence="4">DUF3649 domain-containing protein</fullName>
    </recommendedName>
</protein>
<feature type="transmembrane region" description="Helical" evidence="1">
    <location>
        <begin position="81"/>
        <end position="99"/>
    </location>
</feature>
<gene>
    <name evidence="2" type="ordered locus">XC_0560</name>
</gene>
<feature type="transmembrane region" description="Helical" evidence="1">
    <location>
        <begin position="48"/>
        <end position="69"/>
    </location>
</feature>
<dbReference type="EMBL" id="CP000050">
    <property type="protein sequence ID" value="AAY47641.1"/>
    <property type="molecule type" value="Genomic_DNA"/>
</dbReference>
<proteinExistence type="predicted"/>
<keyword evidence="1" id="KW-0812">Transmembrane</keyword>
<evidence type="ECO:0008006" key="4">
    <source>
        <dbReference type="Google" id="ProtNLM"/>
    </source>
</evidence>
<dbReference type="InterPro" id="IPR022109">
    <property type="entry name" value="DUF3649"/>
</dbReference>
<dbReference type="RefSeq" id="WP_011269487.1">
    <property type="nucleotide sequence ID" value="NC_007086.1"/>
</dbReference>
<feature type="transmembrane region" description="Helical" evidence="1">
    <location>
        <begin position="20"/>
        <end position="42"/>
    </location>
</feature>
<accession>A0A0H2X3B9</accession>
<organism evidence="2 3">
    <name type="scientific">Xanthomonas campestris pv. campestris (strain 8004)</name>
    <dbReference type="NCBI Taxonomy" id="314565"/>
    <lineage>
        <taxon>Bacteria</taxon>
        <taxon>Pseudomonadati</taxon>
        <taxon>Pseudomonadota</taxon>
        <taxon>Gammaproteobacteria</taxon>
        <taxon>Lysobacterales</taxon>
        <taxon>Lysobacteraceae</taxon>
        <taxon>Xanthomonas</taxon>
    </lineage>
</organism>